<dbReference type="EMBL" id="CP068985">
    <property type="protein sequence ID" value="QYC37935.1"/>
    <property type="molecule type" value="Genomic_DNA"/>
</dbReference>
<protein>
    <submittedName>
        <fullName evidence="11">Response regulator MprA</fullName>
    </submittedName>
</protein>
<accession>A0ABX8TR31</accession>
<evidence type="ECO:0000256" key="6">
    <source>
        <dbReference type="ARBA" id="ARBA00023163"/>
    </source>
</evidence>
<evidence type="ECO:0000256" key="7">
    <source>
        <dbReference type="PROSITE-ProRule" id="PRU00169"/>
    </source>
</evidence>
<dbReference type="SMART" id="SM00448">
    <property type="entry name" value="REC"/>
    <property type="match status" value="1"/>
</dbReference>
<keyword evidence="2 7" id="KW-0597">Phosphoprotein</keyword>
<dbReference type="PANTHER" id="PTHR48111">
    <property type="entry name" value="REGULATOR OF RPOS"/>
    <property type="match status" value="1"/>
</dbReference>
<dbReference type="PANTHER" id="PTHR48111:SF22">
    <property type="entry name" value="REGULATOR OF RPOS"/>
    <property type="match status" value="1"/>
</dbReference>
<dbReference type="InterPro" id="IPR036388">
    <property type="entry name" value="WH-like_DNA-bd_sf"/>
</dbReference>
<comment type="subcellular location">
    <subcellularLocation>
        <location evidence="1">Cytoplasm</location>
    </subcellularLocation>
</comment>
<dbReference type="InterPro" id="IPR039420">
    <property type="entry name" value="WalR-like"/>
</dbReference>
<reference evidence="11 12" key="1">
    <citation type="journal article" date="2021" name="ACS Chem. Biol.">
        <title>Genomic-Led Discovery of a Novel Glycopeptide Antibiotic by Nonomuraea coxensis DSM 45129.</title>
        <authorList>
            <person name="Yushchuk O."/>
            <person name="Vior N.M."/>
            <person name="Andreo-Vidal A."/>
            <person name="Berini F."/>
            <person name="Ruckert C."/>
            <person name="Busche T."/>
            <person name="Binda E."/>
            <person name="Kalinowski J."/>
            <person name="Truman A.W."/>
            <person name="Marinelli F."/>
        </authorList>
    </citation>
    <scope>NUCLEOTIDE SEQUENCE [LARGE SCALE GENOMIC DNA]</scope>
    <source>
        <strain evidence="11 12">DSM 45129</strain>
    </source>
</reference>
<evidence type="ECO:0000256" key="5">
    <source>
        <dbReference type="ARBA" id="ARBA00023125"/>
    </source>
</evidence>
<evidence type="ECO:0000256" key="2">
    <source>
        <dbReference type="ARBA" id="ARBA00022553"/>
    </source>
</evidence>
<dbReference type="Gene3D" id="1.10.10.10">
    <property type="entry name" value="Winged helix-like DNA-binding domain superfamily/Winged helix DNA-binding domain"/>
    <property type="match status" value="1"/>
</dbReference>
<feature type="DNA-binding region" description="OmpR/PhoB-type" evidence="8">
    <location>
        <begin position="133"/>
        <end position="231"/>
    </location>
</feature>
<evidence type="ECO:0000256" key="4">
    <source>
        <dbReference type="ARBA" id="ARBA00023015"/>
    </source>
</evidence>
<dbReference type="CDD" id="cd00383">
    <property type="entry name" value="trans_reg_C"/>
    <property type="match status" value="1"/>
</dbReference>
<evidence type="ECO:0000259" key="9">
    <source>
        <dbReference type="PROSITE" id="PS50110"/>
    </source>
</evidence>
<dbReference type="SMART" id="SM00862">
    <property type="entry name" value="Trans_reg_C"/>
    <property type="match status" value="1"/>
</dbReference>
<dbReference type="Gene3D" id="3.40.50.2300">
    <property type="match status" value="1"/>
</dbReference>
<dbReference type="Gene3D" id="6.10.250.690">
    <property type="match status" value="1"/>
</dbReference>
<dbReference type="Proteomes" id="UP000824681">
    <property type="component" value="Chromosome"/>
</dbReference>
<keyword evidence="5 8" id="KW-0238">DNA-binding</keyword>
<evidence type="ECO:0000259" key="10">
    <source>
        <dbReference type="PROSITE" id="PS51755"/>
    </source>
</evidence>
<evidence type="ECO:0000256" key="3">
    <source>
        <dbReference type="ARBA" id="ARBA00023012"/>
    </source>
</evidence>
<dbReference type="RefSeq" id="WP_211212588.1">
    <property type="nucleotide sequence ID" value="NZ_CP068985.1"/>
</dbReference>
<feature type="domain" description="OmpR/PhoB-type" evidence="10">
    <location>
        <begin position="133"/>
        <end position="231"/>
    </location>
</feature>
<dbReference type="PROSITE" id="PS51755">
    <property type="entry name" value="OMPR_PHOB"/>
    <property type="match status" value="1"/>
</dbReference>
<keyword evidence="3" id="KW-0902">Two-component regulatory system</keyword>
<evidence type="ECO:0000256" key="8">
    <source>
        <dbReference type="PROSITE-ProRule" id="PRU01091"/>
    </source>
</evidence>
<keyword evidence="12" id="KW-1185">Reference proteome</keyword>
<dbReference type="InterPro" id="IPR001789">
    <property type="entry name" value="Sig_transdc_resp-reg_receiver"/>
</dbReference>
<dbReference type="Pfam" id="PF00486">
    <property type="entry name" value="Trans_reg_C"/>
    <property type="match status" value="1"/>
</dbReference>
<evidence type="ECO:0000313" key="11">
    <source>
        <dbReference type="EMBL" id="QYC37935.1"/>
    </source>
</evidence>
<dbReference type="PROSITE" id="PS50110">
    <property type="entry name" value="RESPONSE_REGULATORY"/>
    <property type="match status" value="1"/>
</dbReference>
<dbReference type="CDD" id="cd17574">
    <property type="entry name" value="REC_OmpR"/>
    <property type="match status" value="1"/>
</dbReference>
<evidence type="ECO:0000313" key="12">
    <source>
        <dbReference type="Proteomes" id="UP000824681"/>
    </source>
</evidence>
<feature type="domain" description="Response regulatory" evidence="9">
    <location>
        <begin position="5"/>
        <end position="119"/>
    </location>
</feature>
<dbReference type="InterPro" id="IPR001867">
    <property type="entry name" value="OmpR/PhoB-type_DNA-bd"/>
</dbReference>
<proteinExistence type="predicted"/>
<dbReference type="SUPFAM" id="SSF52172">
    <property type="entry name" value="CheY-like"/>
    <property type="match status" value="1"/>
</dbReference>
<name>A0ABX8TR31_9ACTN</name>
<feature type="modified residue" description="4-aspartylphosphate" evidence="7">
    <location>
        <position position="54"/>
    </location>
</feature>
<gene>
    <name evidence="11" type="primary">mprA1</name>
    <name evidence="11" type="ORF">Nocox_01505</name>
</gene>
<organism evidence="11 12">
    <name type="scientific">Nonomuraea coxensis DSM 45129</name>
    <dbReference type="NCBI Taxonomy" id="1122611"/>
    <lineage>
        <taxon>Bacteria</taxon>
        <taxon>Bacillati</taxon>
        <taxon>Actinomycetota</taxon>
        <taxon>Actinomycetes</taxon>
        <taxon>Streptosporangiales</taxon>
        <taxon>Streptosporangiaceae</taxon>
        <taxon>Nonomuraea</taxon>
    </lineage>
</organism>
<sequence>MGEYRILAVDDDPAILRSLRRGLRLEGFEVRTAGSGPAALEIAESEPPDAIVLDVSMPGMSGIEVCARLRQRGAEVPVLMLSALDEVADRVAGLAAGADDYVVKPYDLRELVLRLRALLRRAGRAAAGDGPGGEAVRVGPLSIDPATRRVTVNGRRVELTRREFELLEVLALNAGIVLTRQVLLERVWGYDFEVTDNAVDTFIGYLRRKLEADGEPRMVHTVRGVGFVLRDAPA</sequence>
<dbReference type="InterPro" id="IPR011006">
    <property type="entry name" value="CheY-like_superfamily"/>
</dbReference>
<keyword evidence="6" id="KW-0804">Transcription</keyword>
<dbReference type="Pfam" id="PF00072">
    <property type="entry name" value="Response_reg"/>
    <property type="match status" value="1"/>
</dbReference>
<evidence type="ECO:0000256" key="1">
    <source>
        <dbReference type="ARBA" id="ARBA00004496"/>
    </source>
</evidence>
<keyword evidence="4" id="KW-0805">Transcription regulation</keyword>